<accession>A0ACC0K153</accession>
<dbReference type="EMBL" id="CM046131">
    <property type="protein sequence ID" value="KAI8429923.1"/>
    <property type="molecule type" value="Genomic_DNA"/>
</dbReference>
<name>A0ACC0K153_CHOFU</name>
<sequence>MEKRKESLSDIKLCRFCLTQDSSLTSLYDRSRDPILVTLPLKIMACVSIEVFPSDKMPSYICERCRTFMDICYDFKQICRRADESCLQFVQNGIPVSAVSWPPSLTKIFNLTKKARPINTVVEGGATIQVTSQEMSENEEDEETYNIKWLRYGHRTWPSVRQLKEAFRCRETAVRKGVMVRVRRRSAGLGSWPCEQCDRSYPLHQLLEIHMAQKHRARNVQCTQCDAKFFSKYDLMTHQLRHTNEMPFQCVACDKKFKRLILLKRHEKMVHVDLPKHLCPNCPAKFLSMDELEAHKKRHEGYFSRQHVCTVCDRKHLRLKHEEQVRLARGADAEFRCEQCGESFGTQDDLYYHSAIHATQNLICPLCQEKFENVDAVTTHIRTHVNGIEFMCEYCELVFTSKEKLDSHMAAAHEDELTPRQELGLDESSVEADAGEADVDADDDDEDNGLNVKEEDDHMVVEIKKADGYMLRKDIEVGQTTNTNSEDSEMEATYTELSTVDTLALARAGASQAPVATKSEATSSKASRPSANKTSDRIGILRKAEAIKRKAAQKEDLDVPQKKERTAKVDSTTPTTTLTTHQLSSDKSLRLLEKELQELTRTPWRSDGKTTKFGEAKSKRQPVHTSTPKLRSADEKKAQITKIPAGAEKKAAERRPLTKDSKEPKESKEARNTVTSTKEDKSVSSTKDDKPSTNDKEDKTVNKEDRRASSAKEHDLAAEKLAKVTSAQEQKNNSKAEKTNNKEGRVKAAAKDVPSASNKVDAPSTSTTKEDKRSAADKEDKNNKDNRESLKNGDTSSSEENVVRRSTRPSKIKNYASMIRDRTRMIRDEDDDEENSDDDSDLDKETNQVQTNTPSPATRRRSVPKRKAVPAPPSADRRRGRPRKEALTKDVPEEEQDGDNQQDKGGSNSKPEETKDKAEEPEPEANKIATADLQNTATSVTSPTSTESQPPLSNMLVSPTGQTLKKVPIKALPPGIKPLPLPINARTADLCQMQIGKKMVKVQKIVMTKAEVEAMAKKGLLELKDGTMVLKQGIKLPGADPAALRSGLVSPGAVRKVSATPMRCTFDGEEA</sequence>
<reference evidence="1 2" key="1">
    <citation type="journal article" date="2022" name="Genome Biol. Evol.">
        <title>The Spruce Budworm Genome: Reconstructing the Evolutionary History of Antifreeze Proteins.</title>
        <authorList>
            <person name="Beliveau C."/>
            <person name="Gagne P."/>
            <person name="Picq S."/>
            <person name="Vernygora O."/>
            <person name="Keeling C.I."/>
            <person name="Pinkney K."/>
            <person name="Doucet D."/>
            <person name="Wen F."/>
            <person name="Johnston J.S."/>
            <person name="Maaroufi H."/>
            <person name="Boyle B."/>
            <person name="Laroche J."/>
            <person name="Dewar K."/>
            <person name="Juretic N."/>
            <person name="Blackburn G."/>
            <person name="Nisole A."/>
            <person name="Brunet B."/>
            <person name="Brandao M."/>
            <person name="Lumley L."/>
            <person name="Duan J."/>
            <person name="Quan G."/>
            <person name="Lucarotti C.J."/>
            <person name="Roe A.D."/>
            <person name="Sperling F.A.H."/>
            <person name="Levesque R.C."/>
            <person name="Cusson M."/>
        </authorList>
    </citation>
    <scope>NUCLEOTIDE SEQUENCE [LARGE SCALE GENOMIC DNA]</scope>
    <source>
        <strain evidence="1">Glfc:IPQL:Cfum</strain>
    </source>
</reference>
<protein>
    <submittedName>
        <fullName evidence="1">Uncharacterized protein</fullName>
    </submittedName>
</protein>
<organism evidence="1 2">
    <name type="scientific">Choristoneura fumiferana</name>
    <name type="common">Spruce budworm moth</name>
    <name type="synonym">Archips fumiferana</name>
    <dbReference type="NCBI Taxonomy" id="7141"/>
    <lineage>
        <taxon>Eukaryota</taxon>
        <taxon>Metazoa</taxon>
        <taxon>Ecdysozoa</taxon>
        <taxon>Arthropoda</taxon>
        <taxon>Hexapoda</taxon>
        <taxon>Insecta</taxon>
        <taxon>Pterygota</taxon>
        <taxon>Neoptera</taxon>
        <taxon>Endopterygota</taxon>
        <taxon>Lepidoptera</taxon>
        <taxon>Glossata</taxon>
        <taxon>Ditrysia</taxon>
        <taxon>Tortricoidea</taxon>
        <taxon>Tortricidae</taxon>
        <taxon>Tortricinae</taxon>
        <taxon>Choristoneura</taxon>
    </lineage>
</organism>
<keyword evidence="2" id="KW-1185">Reference proteome</keyword>
<dbReference type="Proteomes" id="UP001064048">
    <property type="component" value="Chromosome Z"/>
</dbReference>
<comment type="caution">
    <text evidence="1">The sequence shown here is derived from an EMBL/GenBank/DDBJ whole genome shotgun (WGS) entry which is preliminary data.</text>
</comment>
<evidence type="ECO:0000313" key="1">
    <source>
        <dbReference type="EMBL" id="KAI8429923.1"/>
    </source>
</evidence>
<proteinExistence type="predicted"/>
<gene>
    <name evidence="1" type="ORF">MSG28_000394</name>
</gene>
<evidence type="ECO:0000313" key="2">
    <source>
        <dbReference type="Proteomes" id="UP001064048"/>
    </source>
</evidence>